<evidence type="ECO:0000313" key="3">
    <source>
        <dbReference type="EMBL" id="KRG20348.1"/>
    </source>
</evidence>
<dbReference type="SUPFAM" id="SSF53448">
    <property type="entry name" value="Nucleotide-diphospho-sugar transferases"/>
    <property type="match status" value="1"/>
</dbReference>
<keyword evidence="5" id="KW-1185">Reference proteome</keyword>
<dbReference type="GO" id="GO:0016740">
    <property type="term" value="F:transferase activity"/>
    <property type="evidence" value="ECO:0007669"/>
    <property type="project" value="UniProtKB-KW"/>
</dbReference>
<comment type="caution">
    <text evidence="3">The sequence shown here is derived from an EMBL/GenBank/DDBJ whole genome shotgun (WGS) entry which is preliminary data.</text>
</comment>
<reference evidence="3" key="1">
    <citation type="submission" date="2015-09" db="EMBL/GenBank/DDBJ databases">
        <title>Draft Genome Sequences of Two Novel Amoeba-resistant Intranuclear Bacteria, Candidatus Berkiella cookevillensis and Candidatus Berkiella aquae.</title>
        <authorList>
            <person name="Mehari Y.T."/>
            <person name="Arivett B.A."/>
            <person name="Farone A.L."/>
            <person name="Gunderson J.H."/>
            <person name="Farone M.B."/>
        </authorList>
    </citation>
    <scope>NUCLEOTIDE SEQUENCE [LARGE SCALE GENOMIC DNA]</scope>
    <source>
        <strain evidence="3">HT99</strain>
    </source>
</reference>
<dbReference type="InterPro" id="IPR029044">
    <property type="entry name" value="Nucleotide-diphossugar_trans"/>
</dbReference>
<keyword evidence="1" id="KW-1133">Transmembrane helix</keyword>
<feature type="domain" description="Glycosyltransferase 2-like" evidence="2">
    <location>
        <begin position="50"/>
        <end position="138"/>
    </location>
</feature>
<dbReference type="PANTHER" id="PTHR43685:SF2">
    <property type="entry name" value="GLYCOSYLTRANSFERASE 2-LIKE DOMAIN-CONTAINING PROTEIN"/>
    <property type="match status" value="1"/>
</dbReference>
<dbReference type="InterPro" id="IPR050834">
    <property type="entry name" value="Glycosyltransf_2"/>
</dbReference>
<gene>
    <name evidence="4" type="ORF">HT99x_012660</name>
    <name evidence="3" type="ORF">HT99x_02598</name>
</gene>
<dbReference type="InterPro" id="IPR001173">
    <property type="entry name" value="Glyco_trans_2-like"/>
</dbReference>
<proteinExistence type="predicted"/>
<dbReference type="Pfam" id="PF00535">
    <property type="entry name" value="Glycos_transf_2"/>
    <property type="match status" value="1"/>
</dbReference>
<dbReference type="EMBL" id="LKAJ02000001">
    <property type="protein sequence ID" value="MCS5712285.1"/>
    <property type="molecule type" value="Genomic_DNA"/>
</dbReference>
<evidence type="ECO:0000256" key="1">
    <source>
        <dbReference type="SAM" id="Phobius"/>
    </source>
</evidence>
<accession>A0A0Q9YIE0</accession>
<evidence type="ECO:0000313" key="5">
    <source>
        <dbReference type="Proteomes" id="UP000051497"/>
    </source>
</evidence>
<dbReference type="OrthoDB" id="9179784at2"/>
<dbReference type="EMBL" id="LKAJ01000013">
    <property type="protein sequence ID" value="KRG20348.1"/>
    <property type="molecule type" value="Genomic_DNA"/>
</dbReference>
<dbReference type="Gene3D" id="3.90.550.10">
    <property type="entry name" value="Spore Coat Polysaccharide Biosynthesis Protein SpsA, Chain A"/>
    <property type="match status" value="1"/>
</dbReference>
<dbReference type="RefSeq" id="WP_075067200.1">
    <property type="nucleotide sequence ID" value="NZ_LKAJ02000001.1"/>
</dbReference>
<keyword evidence="1" id="KW-0812">Transmembrane</keyword>
<keyword evidence="1" id="KW-0472">Membrane</keyword>
<dbReference type="Proteomes" id="UP000051497">
    <property type="component" value="Unassembled WGS sequence"/>
</dbReference>
<feature type="transmembrane region" description="Helical" evidence="1">
    <location>
        <begin position="284"/>
        <end position="306"/>
    </location>
</feature>
<reference evidence="4" key="2">
    <citation type="journal article" date="2016" name="Genome Announc.">
        <title>Draft Genome Sequences of Two Novel Amoeba-Resistant Intranuclear Bacteria, 'Candidatus Berkiella cookevillensis' and 'Candidatus Berkiella aquae'.</title>
        <authorList>
            <person name="Mehari Y.T."/>
            <person name="Arivett B.A."/>
            <person name="Farone A.L."/>
            <person name="Gunderson J.H."/>
            <person name="Farone M.B."/>
        </authorList>
    </citation>
    <scope>NUCLEOTIDE SEQUENCE</scope>
    <source>
        <strain evidence="4">HT99</strain>
    </source>
</reference>
<dbReference type="PANTHER" id="PTHR43685">
    <property type="entry name" value="GLYCOSYLTRANSFERASE"/>
    <property type="match status" value="1"/>
</dbReference>
<dbReference type="STRING" id="295108.HT99x_02598"/>
<name>A0A0Q9YIE0_9GAMM</name>
<keyword evidence="3" id="KW-0808">Transferase</keyword>
<reference evidence="4" key="3">
    <citation type="submission" date="2021-06" db="EMBL/GenBank/DDBJ databases">
        <title>Genomic Description and Analysis of Intracellular Bacteria, Candidatus Berkiella cookevillensis and Candidatus Berkiella aquae.</title>
        <authorList>
            <person name="Kidane D.T."/>
            <person name="Mehari Y.T."/>
            <person name="Rice F.C."/>
            <person name="Arivett B.A."/>
            <person name="Farone A.L."/>
            <person name="Berk S.G."/>
            <person name="Farone M.B."/>
        </authorList>
    </citation>
    <scope>NUCLEOTIDE SEQUENCE</scope>
    <source>
        <strain evidence="4">HT99</strain>
    </source>
</reference>
<evidence type="ECO:0000313" key="4">
    <source>
        <dbReference type="EMBL" id="MCS5712285.1"/>
    </source>
</evidence>
<protein>
    <submittedName>
        <fullName evidence="3">N-glycosyltransferase</fullName>
    </submittedName>
</protein>
<sequence>MTYVLDLKRLWSDRLAITESQRKAAASVHLDPRQKMVSVIVAIQSDDLQVMKTLQSAITQLMVRELIIVNGSHSSLMEDALTQFAYQYPRAILVDGHNVCGLAEAYNLGAQYASTPFALFLSAYGLLQKNAIMQLLAIGIRKPGAWVVGAALTKREQKHHLPSQFMKNFKTLTTNEVPEVSLVGGGLYAQVVSAECLLLPMRTFAQLKGFDKRCYHTTFHWDLCLRVHQMGGDVFQAPEAVLAIANPALRSRRLFKQEWQSFLGWSHFYQKNFSELTNIFSRSFFYLALTLSSTISFGNRLINLLTKRETTPKRKMA</sequence>
<organism evidence="3">
    <name type="scientific">Candidatus Berkiella aquae</name>
    <dbReference type="NCBI Taxonomy" id="295108"/>
    <lineage>
        <taxon>Bacteria</taxon>
        <taxon>Pseudomonadati</taxon>
        <taxon>Pseudomonadota</taxon>
        <taxon>Gammaproteobacteria</taxon>
        <taxon>Candidatus Berkiellales</taxon>
        <taxon>Candidatus Berkiellaceae</taxon>
        <taxon>Candidatus Berkiella</taxon>
    </lineage>
</organism>
<dbReference type="AlphaFoldDB" id="A0A0Q9YIE0"/>
<evidence type="ECO:0000259" key="2">
    <source>
        <dbReference type="Pfam" id="PF00535"/>
    </source>
</evidence>